<dbReference type="SMART" id="SM00896">
    <property type="entry name" value="FDX-ACB"/>
    <property type="match status" value="1"/>
</dbReference>
<protein>
    <recommendedName>
        <fullName evidence="1">FDX-ACB domain-containing protein</fullName>
    </recommendedName>
</protein>
<dbReference type="Gene3D" id="3.30.930.10">
    <property type="entry name" value="Bira Bifunctional Protein, Domain 2"/>
    <property type="match status" value="1"/>
</dbReference>
<feature type="non-terminal residue" evidence="2">
    <location>
        <position position="237"/>
    </location>
</feature>
<sequence length="237" mass="26761">ALAWNDEEPPLRVANPMSTEQEYLRTTLRGSILSTLSMNQHNSRDGLRLFEAGRVYIPREQDLPDEREVLVGAMTGRRTSENWLISDEQIDFYDAKGVLETLLNELGVEYIFDQYSDSLFMPGRCAEIRSGQLRIGIIGEVHIQVLEQFQIDTTPVILFDLNLEHISQILSDASAKFQSLPRYPGAYRDLALVLARDIQSSKVEAIIKRHPLVAGTTLFDVYEGTGIPEGKCSLAYR</sequence>
<dbReference type="InterPro" id="IPR036690">
    <property type="entry name" value="Fdx_antiC-bd_sf"/>
</dbReference>
<dbReference type="InterPro" id="IPR045864">
    <property type="entry name" value="aa-tRNA-synth_II/BPL/LPL"/>
</dbReference>
<dbReference type="InterPro" id="IPR041616">
    <property type="entry name" value="PheRS_beta_core"/>
</dbReference>
<feature type="domain" description="FDX-ACB" evidence="1">
    <location>
        <begin position="181"/>
        <end position="237"/>
    </location>
</feature>
<dbReference type="EMBL" id="UINC01213946">
    <property type="protein sequence ID" value="SVE38950.1"/>
    <property type="molecule type" value="Genomic_DNA"/>
</dbReference>
<dbReference type="InterPro" id="IPR005121">
    <property type="entry name" value="Fdx_antiC-bd"/>
</dbReference>
<dbReference type="PANTHER" id="PTHR10947:SF0">
    <property type="entry name" value="PHENYLALANINE--TRNA LIGASE BETA SUBUNIT"/>
    <property type="match status" value="1"/>
</dbReference>
<dbReference type="Pfam" id="PF03147">
    <property type="entry name" value="FDX-ACB"/>
    <property type="match status" value="1"/>
</dbReference>
<dbReference type="PROSITE" id="PS51447">
    <property type="entry name" value="FDX_ACB"/>
    <property type="match status" value="1"/>
</dbReference>
<gene>
    <name evidence="2" type="ORF">METZ01_LOCUS491804</name>
</gene>
<dbReference type="InterPro" id="IPR045060">
    <property type="entry name" value="Phe-tRNA-ligase_IIc_bsu"/>
</dbReference>
<dbReference type="Gene3D" id="3.30.70.380">
    <property type="entry name" value="Ferrodoxin-fold anticodon-binding domain"/>
    <property type="match status" value="1"/>
</dbReference>
<name>A0A383D3R3_9ZZZZ</name>
<accession>A0A383D3R3</accession>
<dbReference type="GO" id="GO:0006432">
    <property type="term" value="P:phenylalanyl-tRNA aminoacylation"/>
    <property type="evidence" value="ECO:0007669"/>
    <property type="project" value="InterPro"/>
</dbReference>
<dbReference type="PANTHER" id="PTHR10947">
    <property type="entry name" value="PHENYLALANYL-TRNA SYNTHETASE BETA CHAIN AND LEUCINE-RICH REPEAT-CONTAINING PROTEIN 47"/>
    <property type="match status" value="1"/>
</dbReference>
<feature type="non-terminal residue" evidence="2">
    <location>
        <position position="1"/>
    </location>
</feature>
<dbReference type="CDD" id="cd00769">
    <property type="entry name" value="PheRS_beta_core"/>
    <property type="match status" value="1"/>
</dbReference>
<evidence type="ECO:0000259" key="1">
    <source>
        <dbReference type="PROSITE" id="PS51447"/>
    </source>
</evidence>
<organism evidence="2">
    <name type="scientific">marine metagenome</name>
    <dbReference type="NCBI Taxonomy" id="408172"/>
    <lineage>
        <taxon>unclassified sequences</taxon>
        <taxon>metagenomes</taxon>
        <taxon>ecological metagenomes</taxon>
    </lineage>
</organism>
<dbReference type="GO" id="GO:0009328">
    <property type="term" value="C:phenylalanine-tRNA ligase complex"/>
    <property type="evidence" value="ECO:0007669"/>
    <property type="project" value="TreeGrafter"/>
</dbReference>
<evidence type="ECO:0000313" key="2">
    <source>
        <dbReference type="EMBL" id="SVE38950.1"/>
    </source>
</evidence>
<dbReference type="Pfam" id="PF17759">
    <property type="entry name" value="tRNA_synthFbeta"/>
    <property type="match status" value="1"/>
</dbReference>
<dbReference type="SUPFAM" id="SSF54991">
    <property type="entry name" value="Anticodon-binding domain of PheRS"/>
    <property type="match status" value="1"/>
</dbReference>
<reference evidence="2" key="1">
    <citation type="submission" date="2018-05" db="EMBL/GenBank/DDBJ databases">
        <authorList>
            <person name="Lanie J.A."/>
            <person name="Ng W.-L."/>
            <person name="Kazmierczak K.M."/>
            <person name="Andrzejewski T.M."/>
            <person name="Davidsen T.M."/>
            <person name="Wayne K.J."/>
            <person name="Tettelin H."/>
            <person name="Glass J.I."/>
            <person name="Rusch D."/>
            <person name="Podicherti R."/>
            <person name="Tsui H.-C.T."/>
            <person name="Winkler M.E."/>
        </authorList>
    </citation>
    <scope>NUCLEOTIDE SEQUENCE</scope>
</reference>
<dbReference type="AlphaFoldDB" id="A0A383D3R3"/>
<dbReference type="SUPFAM" id="SSF55681">
    <property type="entry name" value="Class II aaRS and biotin synthetases"/>
    <property type="match status" value="1"/>
</dbReference>
<proteinExistence type="predicted"/>
<dbReference type="GO" id="GO:0004826">
    <property type="term" value="F:phenylalanine-tRNA ligase activity"/>
    <property type="evidence" value="ECO:0007669"/>
    <property type="project" value="InterPro"/>
</dbReference>